<proteinExistence type="predicted"/>
<keyword evidence="2" id="KW-1003">Cell membrane</keyword>
<evidence type="ECO:0000256" key="5">
    <source>
        <dbReference type="ARBA" id="ARBA00023136"/>
    </source>
</evidence>
<dbReference type="RefSeq" id="WP_078666127.1">
    <property type="nucleotide sequence ID" value="NZ_FUXM01000030.1"/>
</dbReference>
<comment type="subcellular location">
    <subcellularLocation>
        <location evidence="1">Cell membrane</location>
        <topology evidence="1">Multi-pass membrane protein</topology>
    </subcellularLocation>
</comment>
<evidence type="ECO:0000256" key="2">
    <source>
        <dbReference type="ARBA" id="ARBA00022475"/>
    </source>
</evidence>
<gene>
    <name evidence="7" type="ORF">SAMN02745885_02105</name>
</gene>
<reference evidence="8" key="1">
    <citation type="submission" date="2017-02" db="EMBL/GenBank/DDBJ databases">
        <authorList>
            <person name="Varghese N."/>
            <person name="Submissions S."/>
        </authorList>
    </citation>
    <scope>NUCLEOTIDE SEQUENCE [LARGE SCALE GENOMIC DNA]</scope>
    <source>
        <strain evidence="8">DSM 16521</strain>
    </source>
</reference>
<dbReference type="GO" id="GO:0005886">
    <property type="term" value="C:plasma membrane"/>
    <property type="evidence" value="ECO:0007669"/>
    <property type="project" value="UniProtKB-SubCell"/>
</dbReference>
<organism evidence="7 8">
    <name type="scientific">Carboxydocella sporoproducens DSM 16521</name>
    <dbReference type="NCBI Taxonomy" id="1121270"/>
    <lineage>
        <taxon>Bacteria</taxon>
        <taxon>Bacillati</taxon>
        <taxon>Bacillota</taxon>
        <taxon>Clostridia</taxon>
        <taxon>Eubacteriales</taxon>
        <taxon>Clostridiales Family XVI. Incertae Sedis</taxon>
        <taxon>Carboxydocella</taxon>
    </lineage>
</organism>
<dbReference type="InterPro" id="IPR005598">
    <property type="entry name" value="ATP_synth_I"/>
</dbReference>
<dbReference type="Proteomes" id="UP000189933">
    <property type="component" value="Unassembled WGS sequence"/>
</dbReference>
<dbReference type="Pfam" id="PF03899">
    <property type="entry name" value="ATP-synt_I"/>
    <property type="match status" value="1"/>
</dbReference>
<dbReference type="EMBL" id="FUXM01000030">
    <property type="protein sequence ID" value="SKA15107.1"/>
    <property type="molecule type" value="Genomic_DNA"/>
</dbReference>
<evidence type="ECO:0000256" key="1">
    <source>
        <dbReference type="ARBA" id="ARBA00004651"/>
    </source>
</evidence>
<evidence type="ECO:0000256" key="3">
    <source>
        <dbReference type="ARBA" id="ARBA00022692"/>
    </source>
</evidence>
<feature type="transmembrane region" description="Helical" evidence="6">
    <location>
        <begin position="16"/>
        <end position="32"/>
    </location>
</feature>
<keyword evidence="3 6" id="KW-0812">Transmembrane</keyword>
<feature type="transmembrane region" description="Helical" evidence="6">
    <location>
        <begin position="38"/>
        <end position="58"/>
    </location>
</feature>
<keyword evidence="4 6" id="KW-1133">Transmembrane helix</keyword>
<feature type="transmembrane region" description="Helical" evidence="6">
    <location>
        <begin position="99"/>
        <end position="119"/>
    </location>
</feature>
<dbReference type="AlphaFoldDB" id="A0A1T4RGT8"/>
<keyword evidence="8" id="KW-1185">Reference proteome</keyword>
<protein>
    <submittedName>
        <fullName evidence="7">ATP synthase I chain</fullName>
    </submittedName>
</protein>
<evidence type="ECO:0000313" key="7">
    <source>
        <dbReference type="EMBL" id="SKA15107.1"/>
    </source>
</evidence>
<evidence type="ECO:0000256" key="4">
    <source>
        <dbReference type="ARBA" id="ARBA00022989"/>
    </source>
</evidence>
<evidence type="ECO:0000256" key="6">
    <source>
        <dbReference type="SAM" id="Phobius"/>
    </source>
</evidence>
<sequence length="135" mass="14818">MIPVLTDLYHSKGKRNLGLLLGLIAVILLAGGERLAALGFFFGFLAGWLNLLALQWSLGRALNLKGAGRVKIYVFLSYTLRWLALGAVTYGVISAGGRKAGIAFLLGLAALKPLLFFNFREVRNIRKKEVDEDVR</sequence>
<name>A0A1T4RGT8_9FIRM</name>
<keyword evidence="5 6" id="KW-0472">Membrane</keyword>
<accession>A0A1T4RGT8</accession>
<evidence type="ECO:0000313" key="8">
    <source>
        <dbReference type="Proteomes" id="UP000189933"/>
    </source>
</evidence>
<feature type="transmembrane region" description="Helical" evidence="6">
    <location>
        <begin position="70"/>
        <end position="93"/>
    </location>
</feature>